<dbReference type="EMBL" id="RRCN01000001">
    <property type="protein sequence ID" value="RRJ63530.1"/>
    <property type="molecule type" value="Genomic_DNA"/>
</dbReference>
<dbReference type="Gene3D" id="3.30.457.10">
    <property type="entry name" value="Copper amine oxidase-like, N-terminal domain"/>
    <property type="match status" value="1"/>
</dbReference>
<dbReference type="Proteomes" id="UP000267017">
    <property type="component" value="Unassembled WGS sequence"/>
</dbReference>
<evidence type="ECO:0000313" key="4">
    <source>
        <dbReference type="Proteomes" id="UP000267017"/>
    </source>
</evidence>
<evidence type="ECO:0000259" key="2">
    <source>
        <dbReference type="Pfam" id="PF07833"/>
    </source>
</evidence>
<dbReference type="InterPro" id="IPR036582">
    <property type="entry name" value="Mao_N_sf"/>
</dbReference>
<feature type="domain" description="Copper amine oxidase-like N-terminal" evidence="2">
    <location>
        <begin position="36"/>
        <end position="142"/>
    </location>
</feature>
<proteinExistence type="predicted"/>
<evidence type="ECO:0000313" key="3">
    <source>
        <dbReference type="EMBL" id="RRJ63530.1"/>
    </source>
</evidence>
<organism evidence="3 4">
    <name type="scientific">Paenibacillus oralis</name>
    <dbReference type="NCBI Taxonomy" id="2490856"/>
    <lineage>
        <taxon>Bacteria</taxon>
        <taxon>Bacillati</taxon>
        <taxon>Bacillota</taxon>
        <taxon>Bacilli</taxon>
        <taxon>Bacillales</taxon>
        <taxon>Paenibacillaceae</taxon>
        <taxon>Paenibacillus</taxon>
    </lineage>
</organism>
<feature type="signal peptide" evidence="1">
    <location>
        <begin position="1"/>
        <end position="28"/>
    </location>
</feature>
<protein>
    <submittedName>
        <fullName evidence="3">Copper amine oxidase N-terminal domain-containing protein</fullName>
    </submittedName>
</protein>
<dbReference type="Pfam" id="PF07833">
    <property type="entry name" value="Cu_amine_oxidN1"/>
    <property type="match status" value="1"/>
</dbReference>
<evidence type="ECO:0000256" key="1">
    <source>
        <dbReference type="SAM" id="SignalP"/>
    </source>
</evidence>
<keyword evidence="1" id="KW-0732">Signal</keyword>
<reference evidence="3 4" key="1">
    <citation type="submission" date="2018-11" db="EMBL/GenBank/DDBJ databases">
        <title>Genome sequencing of Paenibacillus sp. KCOM 3021 (= ChDC PVNT-B20).</title>
        <authorList>
            <person name="Kook J.-K."/>
            <person name="Park S.-N."/>
            <person name="Lim Y.K."/>
        </authorList>
    </citation>
    <scope>NUCLEOTIDE SEQUENCE [LARGE SCALE GENOMIC DNA]</scope>
    <source>
        <strain evidence="3 4">KCOM 3021</strain>
    </source>
</reference>
<comment type="caution">
    <text evidence="3">The sequence shown here is derived from an EMBL/GenBank/DDBJ whole genome shotgun (WGS) entry which is preliminary data.</text>
</comment>
<dbReference type="OrthoDB" id="2663921at2"/>
<feature type="chain" id="PRO_5017925222" evidence="1">
    <location>
        <begin position="29"/>
        <end position="1442"/>
    </location>
</feature>
<sequence>MSLLKKIWTGILAAIIAVPLLQPPPAQAAKPISIYIDGSRLATKQAPLAINGRVMLPMRAIFEALGASINWNQKSQTVTAQKNGTTIKLKIKAKTATIDNKTVKLDVPAQNLRGTTMVPVRFVSEALGESVGYTNKTKIVTITTSGSGGSGGNGGGVGGGGSATAPNPVVNVYARDIGDNGDGRDLEVSFSKSYNESRVDHYRVLIVKSANVSRFSLAAAKNVSSGNYTSLYPTGSDPVVTLTSNSRDVDGEYIREDQSYVAFVLAVGKTSGQAALSNASPAITLQRDSVAAATNVIVSDIGNYGDGRDLRVEFTRAQRENHIANYRVFVVKTADAYKFDLKTANNISDSYSTVVNKSGSSQKLSVDLTSSSRDTSGEYIKNGVAYTVFVMSVSSNPNVNASKLSAASSSIKLDSGSLNSPVVTKVEDVNDYGDGRDLQVSFSKVNDESKIGSYRIFIVKSKNYSDFTLSKANNVSSNNYTQVSKTGYNISNYRLSSSARDVDGDWIRNDVNYRVFVMAVGSGSNANVLSSASSSITLVNGYSGGGNGSGNNGKVKIVSNLTATDVDDYGDGRDLRVEFSRASDESYIDQYRIMVVKSSKAGSFTLSKANDVSSRNYTRVYKDGKTLSEVLSSDARDVDGDLIKDGVSYKVFVLSVGKSGYSNALSYASSEITLKNGNRVGTVSNLTVSDVADNGDGRDLRVEFTRASDESYIDHYRIMVVKSKNAGSFTLPKANNVSSNNYTRVYKNGNTLTEVLGASARDVDGDLIREGVSYKVFVLSAGRGNYSGTNALSKESGEITLSKKANIGAVSNLTVSDVADNGNGSDLQVSFNRAADETNVSSYRIMVVKSSNAGSFDLSKANNVAEANYTYVSKNGNTLTKVLDANARDVNGEQIREGVSYKVFVLTAGGGNYLGTNALSNASGEITLSKQAKIEAVSNLTVSDVADNGNGSDLQVSFNRAADETNVSSYRIMVVKSPKVGSFNLSKANEVAEANYTYVSKNGNTLTKVLDANARDVDGEPIREGVSYNVFVLTAGGGSLSGTNALSNASGDITLSMQAQIEAVSNLTVSDVKDNGKDSALQVSFNRAADETNIGHYRIMAVKSSKAGSFNLSKANEVSNANYTSVDKNGNTLTKVLDANARDIDGETIREGVSYNVFVLSAGGGKFSGKNALSSASSAITLKTETKVAEAVTGLYADIIGNTNVVNDISVGFNKLSNESNIEEYRIMAVPQAQAATFNLASANNVTLADNYTQVKPNGSNVSLKLQKTKDAFGNAINTGTNYQLFVLTVTKAGSGYENALSAASNPFKLTTSLEDVTVPRVSQASVQSDATGISVSFTAPQNAEKIASYVILAVPSGGSIDLASAEASKDKGIAVPKAGPLTNIKLAQDFTGQAINTQSAYSIYILSVPDMTNAKKYNLSAPFAYPQVQAAQPAGAAQPTP</sequence>
<dbReference type="InterPro" id="IPR012854">
    <property type="entry name" value="Cu_amine_oxidase-like_N"/>
</dbReference>
<accession>A0A3P3U0A1</accession>
<dbReference type="SUPFAM" id="SSF55383">
    <property type="entry name" value="Copper amine oxidase, domain N"/>
    <property type="match status" value="1"/>
</dbReference>
<keyword evidence="4" id="KW-1185">Reference proteome</keyword>
<name>A0A3P3U0A1_9BACL</name>
<gene>
    <name evidence="3" type="ORF">EHV15_11790</name>
</gene>